<evidence type="ECO:0000256" key="5">
    <source>
        <dbReference type="SAM" id="MobiDB-lite"/>
    </source>
</evidence>
<evidence type="ECO:0000256" key="4">
    <source>
        <dbReference type="PROSITE-ProRule" id="PRU00175"/>
    </source>
</evidence>
<dbReference type="GO" id="GO:0140082">
    <property type="term" value="F:SUMO-ubiquitin ligase activity"/>
    <property type="evidence" value="ECO:0007669"/>
    <property type="project" value="TreeGrafter"/>
</dbReference>
<dbReference type="GO" id="GO:0032183">
    <property type="term" value="F:SUMO binding"/>
    <property type="evidence" value="ECO:0007669"/>
    <property type="project" value="TreeGrafter"/>
</dbReference>
<feature type="region of interest" description="Disordered" evidence="5">
    <location>
        <begin position="1"/>
        <end position="219"/>
    </location>
</feature>
<accession>A0A5J5F7K7</accession>
<dbReference type="InterPro" id="IPR017907">
    <property type="entry name" value="Znf_RING_CS"/>
</dbReference>
<dbReference type="PROSITE" id="PS00518">
    <property type="entry name" value="ZF_RING_1"/>
    <property type="match status" value="1"/>
</dbReference>
<evidence type="ECO:0000313" key="8">
    <source>
        <dbReference type="Proteomes" id="UP000326924"/>
    </source>
</evidence>
<proteinExistence type="predicted"/>
<reference evidence="7 8" key="1">
    <citation type="submission" date="2019-09" db="EMBL/GenBank/DDBJ databases">
        <title>Draft genome of the ectomycorrhizal ascomycete Sphaerosporella brunnea.</title>
        <authorList>
            <consortium name="DOE Joint Genome Institute"/>
            <person name="Benucci G.M."/>
            <person name="Marozzi G."/>
            <person name="Antonielli L."/>
            <person name="Sanchez S."/>
            <person name="Marco P."/>
            <person name="Wang X."/>
            <person name="Falini L.B."/>
            <person name="Barry K."/>
            <person name="Haridas S."/>
            <person name="Lipzen A."/>
            <person name="Labutti K."/>
            <person name="Grigoriev I.V."/>
            <person name="Murat C."/>
            <person name="Martin F."/>
            <person name="Albertini E."/>
            <person name="Donnini D."/>
            <person name="Bonito G."/>
        </authorList>
    </citation>
    <scope>NUCLEOTIDE SEQUENCE [LARGE SCALE GENOMIC DNA]</scope>
    <source>
        <strain evidence="7 8">Sb_GMNB300</strain>
    </source>
</reference>
<evidence type="ECO:0000313" key="7">
    <source>
        <dbReference type="EMBL" id="KAA8913037.1"/>
    </source>
</evidence>
<keyword evidence="1" id="KW-0479">Metal-binding</keyword>
<feature type="compositionally biased region" description="Polar residues" evidence="5">
    <location>
        <begin position="1"/>
        <end position="10"/>
    </location>
</feature>
<dbReference type="Proteomes" id="UP000326924">
    <property type="component" value="Unassembled WGS sequence"/>
</dbReference>
<feature type="compositionally biased region" description="Low complexity" evidence="5">
    <location>
        <begin position="202"/>
        <end position="215"/>
    </location>
</feature>
<dbReference type="GO" id="GO:0006511">
    <property type="term" value="P:ubiquitin-dependent protein catabolic process"/>
    <property type="evidence" value="ECO:0007669"/>
    <property type="project" value="TreeGrafter"/>
</dbReference>
<protein>
    <recommendedName>
        <fullName evidence="6">RING-type domain-containing protein</fullName>
    </recommendedName>
</protein>
<evidence type="ECO:0000256" key="2">
    <source>
        <dbReference type="ARBA" id="ARBA00022771"/>
    </source>
</evidence>
<keyword evidence="2 4" id="KW-0863">Zinc-finger</keyword>
<dbReference type="SMART" id="SM00184">
    <property type="entry name" value="RING"/>
    <property type="match status" value="1"/>
</dbReference>
<feature type="compositionally biased region" description="Low complexity" evidence="5">
    <location>
        <begin position="23"/>
        <end position="41"/>
    </location>
</feature>
<feature type="compositionally biased region" description="Acidic residues" evidence="5">
    <location>
        <begin position="191"/>
        <end position="201"/>
    </location>
</feature>
<gene>
    <name evidence="7" type="ORF">FN846DRAFT_931564</name>
</gene>
<dbReference type="GO" id="GO:0061630">
    <property type="term" value="F:ubiquitin protein ligase activity"/>
    <property type="evidence" value="ECO:0007669"/>
    <property type="project" value="InterPro"/>
</dbReference>
<dbReference type="SUPFAM" id="SSF57850">
    <property type="entry name" value="RING/U-box"/>
    <property type="match status" value="1"/>
</dbReference>
<dbReference type="Gene3D" id="3.30.40.10">
    <property type="entry name" value="Zinc/RING finger domain, C3HC4 (zinc finger)"/>
    <property type="match status" value="1"/>
</dbReference>
<evidence type="ECO:0000256" key="1">
    <source>
        <dbReference type="ARBA" id="ARBA00022723"/>
    </source>
</evidence>
<feature type="compositionally biased region" description="Basic and acidic residues" evidence="5">
    <location>
        <begin position="42"/>
        <end position="54"/>
    </location>
</feature>
<dbReference type="InParanoid" id="A0A5J5F7K7"/>
<dbReference type="Pfam" id="PF13639">
    <property type="entry name" value="zf-RING_2"/>
    <property type="match status" value="1"/>
</dbReference>
<feature type="compositionally biased region" description="Low complexity" evidence="5">
    <location>
        <begin position="82"/>
        <end position="101"/>
    </location>
</feature>
<dbReference type="InterPro" id="IPR013083">
    <property type="entry name" value="Znf_RING/FYVE/PHD"/>
</dbReference>
<keyword evidence="8" id="KW-1185">Reference proteome</keyword>
<dbReference type="InterPro" id="IPR049627">
    <property type="entry name" value="SLX8"/>
</dbReference>
<dbReference type="PANTHER" id="PTHR47094">
    <property type="entry name" value="ELFLESS, ISOFORM B"/>
    <property type="match status" value="1"/>
</dbReference>
<dbReference type="OrthoDB" id="6270329at2759"/>
<dbReference type="EMBL" id="VXIS01000018">
    <property type="protein sequence ID" value="KAA8913037.1"/>
    <property type="molecule type" value="Genomic_DNA"/>
</dbReference>
<dbReference type="GO" id="GO:0033768">
    <property type="term" value="C:SUMO-targeted ubiquitin ligase complex"/>
    <property type="evidence" value="ECO:0007669"/>
    <property type="project" value="TreeGrafter"/>
</dbReference>
<comment type="caution">
    <text evidence="7">The sequence shown here is derived from an EMBL/GenBank/DDBJ whole genome shotgun (WGS) entry which is preliminary data.</text>
</comment>
<evidence type="ECO:0000256" key="3">
    <source>
        <dbReference type="ARBA" id="ARBA00022833"/>
    </source>
</evidence>
<dbReference type="PROSITE" id="PS50089">
    <property type="entry name" value="ZF_RING_2"/>
    <property type="match status" value="1"/>
</dbReference>
<dbReference type="InterPro" id="IPR001841">
    <property type="entry name" value="Znf_RING"/>
</dbReference>
<name>A0A5J5F7K7_9PEZI</name>
<sequence length="299" mass="32777">MSFTFNNRDPQTPLFLGNDPFESSPSTRSFGSTASSASPSPAERHSPSRVDFRPRLPLPSPLRHQTGQPIYLPQPQQHHRLQLPPMSRSRMPVPSRSSSSSNARLPAMDNRWALPPLRRQAFVLPRQQSRQPSNRPPSNRPPPEMIDLTLSSPIESRAPTARSSASLSSDFHGRKKKRKIGRATPVILLDDKDDSEEEDGTDGSYANPASAAAANPDEKPKKLAGTACIICMEDEPVNLSVTPCGHMFCHKCLFGAIKATLTSPNKVYGKCPVCRGKVAIKDIVVLSIKKMSKGKERAV</sequence>
<feature type="domain" description="RING-type" evidence="6">
    <location>
        <begin position="228"/>
        <end position="275"/>
    </location>
</feature>
<feature type="compositionally biased region" description="Pro residues" evidence="5">
    <location>
        <begin position="134"/>
        <end position="144"/>
    </location>
</feature>
<evidence type="ECO:0000259" key="6">
    <source>
        <dbReference type="PROSITE" id="PS50089"/>
    </source>
</evidence>
<organism evidence="7 8">
    <name type="scientific">Sphaerosporella brunnea</name>
    <dbReference type="NCBI Taxonomy" id="1250544"/>
    <lineage>
        <taxon>Eukaryota</taxon>
        <taxon>Fungi</taxon>
        <taxon>Dikarya</taxon>
        <taxon>Ascomycota</taxon>
        <taxon>Pezizomycotina</taxon>
        <taxon>Pezizomycetes</taxon>
        <taxon>Pezizales</taxon>
        <taxon>Pyronemataceae</taxon>
        <taxon>Sphaerosporella</taxon>
    </lineage>
</organism>
<dbReference type="PANTHER" id="PTHR47094:SF1">
    <property type="entry name" value="RING-TYPE E3 UBIQUITIN TRANSFERASE"/>
    <property type="match status" value="1"/>
</dbReference>
<dbReference type="AlphaFoldDB" id="A0A5J5F7K7"/>
<dbReference type="GO" id="GO:0008270">
    <property type="term" value="F:zinc ion binding"/>
    <property type="evidence" value="ECO:0007669"/>
    <property type="project" value="UniProtKB-KW"/>
</dbReference>
<keyword evidence="3" id="KW-0862">Zinc</keyword>